<dbReference type="GO" id="GO:0006355">
    <property type="term" value="P:regulation of DNA-templated transcription"/>
    <property type="evidence" value="ECO:0007669"/>
    <property type="project" value="UniProtKB-ARBA"/>
</dbReference>
<keyword evidence="3" id="KW-0539">Nucleus</keyword>
<keyword evidence="1" id="KW-0805">Transcription regulation</keyword>
<sequence>MNSAANGDGELDEKPINMEEDERREEAGAAGRVSETDGAAGASGTEDSARVLEGEGSELRVRGGVDSEMVQESRVLEVKNERNEGLNDDSAAPDDSEVDDEEEEEEEEDQQTENSSAGEGKGEVYTSLLSEFEAFVANEKNGAMLGTSRALSFGFDVGDMVWGKVKSHPWWPGHIFNEAFATSSVRRTRREGHVLVAFFGDSSYGWFDPAELIPFEPHLAEKSQQTSSRTFTKAVEEAVDEASRRCGLALVCRCRNKCNFRSTNISGYFEVDVPDYEANAVYSAAQIQKARDGFKPSVTLAFLKRLARDPVGGDPLSIDYIGNKATAVSLRRTLFEEFDETYGQAFGAPHARGSDEARKVLDHPVKGRTRAPLSGPLVIAEALSGGNKSSKKHMKVKDHSKKDKYLFKRRDELSESRTHPIGQMEATPSVPAAYVEGTSVVEASDFVLQKRAPPQSSSAPELEAQVNTSNENRLASEDASVKEAAMSDHVSENLDAQATAGLPGLHGSSSSSQQVAEAVMEIKYEETTKALGPTDSAQDSPGEVKPPVGASIEGKVKKKKAKILKRPLPDGSSEETIMVVKKKKKKDTGSETATDPLKKSFSNEKKMKKPAGKKSGFISLPPKDDSRVNDPNEVELPQLLKGLHTLAVNPFHGAQITRSAASLQFFLRFRSLVYQKSLAVSPTQSEAEPSVEAPPRASKSVGTTSADGSSQQRVKLRPEDPAKSGRKRLPSDRQEEMAAKKSQKLSQMKSMAAAAAEKKTGGGGGGGQQRSWESQRPPPEGKSAKATAPVVEPTMLVMKFPPRTNLPSVAELKARFARFGSIDPSAIRVFWKSSTCRVVFRYRQDAEAALKYANRNSYLFGNVDVKYSLRDVLGAESGGPEPEKDVERQPLYQPVLRQSNVQLKSILKKSNGDEPGGGGQGTAGGGGNGNGGRGTPRVKFMLGGEDNIGGRSEPQPPAAAMGGGSSSRNNFNNSNHAINTTTSVAMDVNSKSFHQKAILPLPPSTSPPLLPLPPQFAKDPSIISTSSGNSTSSSNLQESEAVVVDRNLHRQNANNAPPSGPVEAVGLRPPPRRQGVDISQQMLSLLERCNEVVVGVTGVLGYVPYHPL</sequence>
<dbReference type="AlphaFoldDB" id="A0AAV2F6X2"/>
<feature type="region of interest" description="Disordered" evidence="5">
    <location>
        <begin position="875"/>
        <end position="894"/>
    </location>
</feature>
<dbReference type="EMBL" id="OZ034819">
    <property type="protein sequence ID" value="CAL1393430.1"/>
    <property type="molecule type" value="Genomic_DNA"/>
</dbReference>
<feature type="compositionally biased region" description="Polar residues" evidence="5">
    <location>
        <begin position="454"/>
        <end position="473"/>
    </location>
</feature>
<keyword evidence="2" id="KW-0804">Transcription</keyword>
<feature type="region of interest" description="Disordered" evidence="5">
    <location>
        <begin position="681"/>
        <end position="788"/>
    </location>
</feature>
<evidence type="ECO:0000256" key="5">
    <source>
        <dbReference type="SAM" id="MobiDB-lite"/>
    </source>
</evidence>
<feature type="compositionally biased region" description="Low complexity" evidence="5">
    <location>
        <begin position="744"/>
        <end position="755"/>
    </location>
</feature>
<feature type="compositionally biased region" description="Basic and acidic residues" evidence="5">
    <location>
        <begin position="74"/>
        <end position="85"/>
    </location>
</feature>
<feature type="region of interest" description="Disordered" evidence="5">
    <location>
        <begin position="386"/>
        <end position="423"/>
    </location>
</feature>
<feature type="compositionally biased region" description="Basic residues" evidence="5">
    <location>
        <begin position="389"/>
        <end position="399"/>
    </location>
</feature>
<dbReference type="Pfam" id="PF00855">
    <property type="entry name" value="PWWP"/>
    <property type="match status" value="1"/>
</dbReference>
<dbReference type="PANTHER" id="PTHR10688:SF5">
    <property type="entry name" value="PWWP DOMAIN-CONTAINING PROTEIN 1-RELATED"/>
    <property type="match status" value="1"/>
</dbReference>
<feature type="compositionally biased region" description="Basic and acidic residues" evidence="5">
    <location>
        <begin position="47"/>
        <end position="65"/>
    </location>
</feature>
<feature type="domain" description="PWWP" evidence="6">
    <location>
        <begin position="157"/>
        <end position="218"/>
    </location>
</feature>
<evidence type="ECO:0000259" key="6">
    <source>
        <dbReference type="PROSITE" id="PS50812"/>
    </source>
</evidence>
<dbReference type="SUPFAM" id="SSF63748">
    <property type="entry name" value="Tudor/PWWP/MBT"/>
    <property type="match status" value="1"/>
</dbReference>
<dbReference type="FunFam" id="2.30.30.140:FF:000115">
    <property type="entry name" value="Tudor/PWWP/MBT superfamily protein"/>
    <property type="match status" value="1"/>
</dbReference>
<comment type="similarity">
    <text evidence="4">Belongs to the PDP family.</text>
</comment>
<feature type="compositionally biased region" description="Basic and acidic residues" evidence="5">
    <location>
        <begin position="716"/>
        <end position="739"/>
    </location>
</feature>
<organism evidence="7 8">
    <name type="scientific">Linum trigynum</name>
    <dbReference type="NCBI Taxonomy" id="586398"/>
    <lineage>
        <taxon>Eukaryota</taxon>
        <taxon>Viridiplantae</taxon>
        <taxon>Streptophyta</taxon>
        <taxon>Embryophyta</taxon>
        <taxon>Tracheophyta</taxon>
        <taxon>Spermatophyta</taxon>
        <taxon>Magnoliopsida</taxon>
        <taxon>eudicotyledons</taxon>
        <taxon>Gunneridae</taxon>
        <taxon>Pentapetalae</taxon>
        <taxon>rosids</taxon>
        <taxon>fabids</taxon>
        <taxon>Malpighiales</taxon>
        <taxon>Linaceae</taxon>
        <taxon>Linum</taxon>
    </lineage>
</organism>
<feature type="compositionally biased region" description="Low complexity" evidence="5">
    <location>
        <begin position="966"/>
        <end position="975"/>
    </location>
</feature>
<gene>
    <name evidence="7" type="ORF">LTRI10_LOCUS34010</name>
</gene>
<evidence type="ECO:0000256" key="2">
    <source>
        <dbReference type="ARBA" id="ARBA00023163"/>
    </source>
</evidence>
<feature type="region of interest" description="Disordered" evidence="5">
    <location>
        <begin position="579"/>
        <end position="631"/>
    </location>
</feature>
<evidence type="ECO:0000313" key="8">
    <source>
        <dbReference type="Proteomes" id="UP001497516"/>
    </source>
</evidence>
<dbReference type="SMART" id="SM00293">
    <property type="entry name" value="PWWP"/>
    <property type="match status" value="1"/>
</dbReference>
<reference evidence="7 8" key="1">
    <citation type="submission" date="2024-04" db="EMBL/GenBank/DDBJ databases">
        <authorList>
            <person name="Fracassetti M."/>
        </authorList>
    </citation>
    <scope>NUCLEOTIDE SEQUENCE [LARGE SCALE GENOMIC DNA]</scope>
</reference>
<feature type="compositionally biased region" description="Polar residues" evidence="5">
    <location>
        <begin position="700"/>
        <end position="713"/>
    </location>
</feature>
<dbReference type="GO" id="GO:2000028">
    <property type="term" value="P:regulation of photoperiodism, flowering"/>
    <property type="evidence" value="ECO:0007669"/>
    <property type="project" value="UniProtKB-ARBA"/>
</dbReference>
<dbReference type="GO" id="GO:0040029">
    <property type="term" value="P:epigenetic regulation of gene expression"/>
    <property type="evidence" value="ECO:0007669"/>
    <property type="project" value="UniProtKB-ARBA"/>
</dbReference>
<feature type="compositionally biased region" description="Acidic residues" evidence="5">
    <location>
        <begin position="91"/>
        <end position="111"/>
    </location>
</feature>
<dbReference type="Proteomes" id="UP001497516">
    <property type="component" value="Chromosome 6"/>
</dbReference>
<name>A0AAV2F6X2_9ROSI</name>
<feature type="region of interest" description="Disordered" evidence="5">
    <location>
        <begin position="451"/>
        <end position="488"/>
    </location>
</feature>
<feature type="compositionally biased region" description="Basic and acidic residues" evidence="5">
    <location>
        <begin position="400"/>
        <end position="418"/>
    </location>
</feature>
<dbReference type="GO" id="GO:0035098">
    <property type="term" value="C:ESC/E(Z) complex"/>
    <property type="evidence" value="ECO:0007669"/>
    <property type="project" value="UniProtKB-ARBA"/>
</dbReference>
<evidence type="ECO:0000256" key="1">
    <source>
        <dbReference type="ARBA" id="ARBA00023015"/>
    </source>
</evidence>
<dbReference type="PROSITE" id="PS50812">
    <property type="entry name" value="PWWP"/>
    <property type="match status" value="1"/>
</dbReference>
<evidence type="ECO:0000313" key="7">
    <source>
        <dbReference type="EMBL" id="CAL1393430.1"/>
    </source>
</evidence>
<feature type="region of interest" description="Disordered" evidence="5">
    <location>
        <begin position="1002"/>
        <end position="1036"/>
    </location>
</feature>
<dbReference type="InterPro" id="IPR052657">
    <property type="entry name" value="PDP_family_Arabidopsis"/>
</dbReference>
<evidence type="ECO:0000256" key="3">
    <source>
        <dbReference type="ARBA" id="ARBA00023242"/>
    </source>
</evidence>
<dbReference type="CDD" id="cd05162">
    <property type="entry name" value="PWWP"/>
    <property type="match status" value="1"/>
</dbReference>
<keyword evidence="8" id="KW-1185">Reference proteome</keyword>
<feature type="compositionally biased region" description="Basic and acidic residues" evidence="5">
    <location>
        <begin position="596"/>
        <end position="605"/>
    </location>
</feature>
<proteinExistence type="inferred from homology"/>
<dbReference type="PANTHER" id="PTHR10688">
    <property type="entry name" value="PWWP DOMAIN-CONTAINING PROTEIN"/>
    <property type="match status" value="1"/>
</dbReference>
<feature type="compositionally biased region" description="Gly residues" evidence="5">
    <location>
        <begin position="914"/>
        <end position="934"/>
    </location>
</feature>
<dbReference type="InterPro" id="IPR035979">
    <property type="entry name" value="RBD_domain_sf"/>
</dbReference>
<feature type="compositionally biased region" description="Pro residues" evidence="5">
    <location>
        <begin position="1002"/>
        <end position="1014"/>
    </location>
</feature>
<feature type="region of interest" description="Disordered" evidence="5">
    <location>
        <begin position="1"/>
        <end position="121"/>
    </location>
</feature>
<evidence type="ECO:0000256" key="4">
    <source>
        <dbReference type="ARBA" id="ARBA00060746"/>
    </source>
</evidence>
<dbReference type="GO" id="GO:0003676">
    <property type="term" value="F:nucleic acid binding"/>
    <property type="evidence" value="ECO:0007669"/>
    <property type="project" value="InterPro"/>
</dbReference>
<protein>
    <recommendedName>
        <fullName evidence="6">PWWP domain-containing protein</fullName>
    </recommendedName>
</protein>
<dbReference type="Gene3D" id="2.30.30.140">
    <property type="match status" value="1"/>
</dbReference>
<accession>A0AAV2F6X2</accession>
<feature type="compositionally biased region" description="Low complexity" evidence="5">
    <location>
        <begin position="1021"/>
        <end position="1035"/>
    </location>
</feature>
<dbReference type="SUPFAM" id="SSF54928">
    <property type="entry name" value="RNA-binding domain, RBD"/>
    <property type="match status" value="1"/>
</dbReference>
<dbReference type="InterPro" id="IPR000313">
    <property type="entry name" value="PWWP_dom"/>
</dbReference>
<feature type="region of interest" description="Disordered" evidence="5">
    <location>
        <begin position="908"/>
        <end position="976"/>
    </location>
</feature>
<feature type="compositionally biased region" description="Basic and acidic residues" evidence="5">
    <location>
        <begin position="474"/>
        <end position="488"/>
    </location>
</feature>